<accession>A0A561QHF5</accession>
<dbReference type="EMBL" id="VIWP01000007">
    <property type="protein sequence ID" value="TWF49794.1"/>
    <property type="molecule type" value="Genomic_DNA"/>
</dbReference>
<organism evidence="1 2">
    <name type="scientific">Neorhizobium alkalisoli</name>
    <dbReference type="NCBI Taxonomy" id="528178"/>
    <lineage>
        <taxon>Bacteria</taxon>
        <taxon>Pseudomonadati</taxon>
        <taxon>Pseudomonadota</taxon>
        <taxon>Alphaproteobacteria</taxon>
        <taxon>Hyphomicrobiales</taxon>
        <taxon>Rhizobiaceae</taxon>
        <taxon>Rhizobium/Agrobacterium group</taxon>
        <taxon>Neorhizobium</taxon>
    </lineage>
</organism>
<dbReference type="RefSeq" id="WP_246690891.1">
    <property type="nucleotide sequence ID" value="NZ_VIWP01000007.1"/>
</dbReference>
<evidence type="ECO:0000313" key="1">
    <source>
        <dbReference type="EMBL" id="TWF49794.1"/>
    </source>
</evidence>
<dbReference type="Proteomes" id="UP000320653">
    <property type="component" value="Unassembled WGS sequence"/>
</dbReference>
<sequence>MAAMNGAMVGFKNTNNQIVYVNPAQVLYVIAFEPDVTIIAFAMTGPGGQPASVHVRGSVDLVQSKLSGTMPAR</sequence>
<evidence type="ECO:0000313" key="2">
    <source>
        <dbReference type="Proteomes" id="UP000320653"/>
    </source>
</evidence>
<proteinExistence type="predicted"/>
<protein>
    <submittedName>
        <fullName evidence="1">Uncharacterized protein</fullName>
    </submittedName>
</protein>
<gene>
    <name evidence="1" type="ORF">FHW37_107161</name>
</gene>
<keyword evidence="2" id="KW-1185">Reference proteome</keyword>
<reference evidence="1 2" key="1">
    <citation type="submission" date="2019-06" db="EMBL/GenBank/DDBJ databases">
        <title>Sorghum-associated microbial communities from plants grown in Nebraska, USA.</title>
        <authorList>
            <person name="Schachtman D."/>
        </authorList>
    </citation>
    <scope>NUCLEOTIDE SEQUENCE [LARGE SCALE GENOMIC DNA]</scope>
    <source>
        <strain evidence="1 2">1225</strain>
    </source>
</reference>
<dbReference type="AlphaFoldDB" id="A0A561QHF5"/>
<name>A0A561QHF5_9HYPH</name>
<comment type="caution">
    <text evidence="1">The sequence shown here is derived from an EMBL/GenBank/DDBJ whole genome shotgun (WGS) entry which is preliminary data.</text>
</comment>